<dbReference type="RefSeq" id="XP_013330447.1">
    <property type="nucleotide sequence ID" value="XM_013474993.1"/>
</dbReference>
<organism evidence="2 3">
    <name type="scientific">Rasamsonia emersonii (strain ATCC 16479 / CBS 393.64 / IMI 116815)</name>
    <dbReference type="NCBI Taxonomy" id="1408163"/>
    <lineage>
        <taxon>Eukaryota</taxon>
        <taxon>Fungi</taxon>
        <taxon>Dikarya</taxon>
        <taxon>Ascomycota</taxon>
        <taxon>Pezizomycotina</taxon>
        <taxon>Eurotiomycetes</taxon>
        <taxon>Eurotiomycetidae</taxon>
        <taxon>Eurotiales</taxon>
        <taxon>Trichocomaceae</taxon>
        <taxon>Rasamsonia</taxon>
    </lineage>
</organism>
<feature type="compositionally biased region" description="Polar residues" evidence="1">
    <location>
        <begin position="62"/>
        <end position="71"/>
    </location>
</feature>
<evidence type="ECO:0000256" key="1">
    <source>
        <dbReference type="SAM" id="MobiDB-lite"/>
    </source>
</evidence>
<dbReference type="EMBL" id="LASV01000085">
    <property type="protein sequence ID" value="KKA23835.1"/>
    <property type="molecule type" value="Genomic_DNA"/>
</dbReference>
<evidence type="ECO:0000313" key="3">
    <source>
        <dbReference type="Proteomes" id="UP000053958"/>
    </source>
</evidence>
<dbReference type="OrthoDB" id="5337545at2759"/>
<feature type="compositionally biased region" description="Basic and acidic residues" evidence="1">
    <location>
        <begin position="164"/>
        <end position="176"/>
    </location>
</feature>
<dbReference type="STRING" id="1408163.A0A0F4Z0F8"/>
<accession>A0A0F4Z0F8</accession>
<proteinExistence type="predicted"/>
<feature type="compositionally biased region" description="Basic and acidic residues" evidence="1">
    <location>
        <begin position="349"/>
        <end position="366"/>
    </location>
</feature>
<comment type="caution">
    <text evidence="2">The sequence shown here is derived from an EMBL/GenBank/DDBJ whole genome shotgun (WGS) entry which is preliminary data.</text>
</comment>
<keyword evidence="3" id="KW-1185">Reference proteome</keyword>
<dbReference type="GeneID" id="25314476"/>
<dbReference type="Proteomes" id="UP000053958">
    <property type="component" value="Unassembled WGS sequence"/>
</dbReference>
<feature type="region of interest" description="Disordered" evidence="1">
    <location>
        <begin position="151"/>
        <end position="176"/>
    </location>
</feature>
<protein>
    <submittedName>
        <fullName evidence="2">Uncharacterized protein</fullName>
    </submittedName>
</protein>
<feature type="compositionally biased region" description="Low complexity" evidence="1">
    <location>
        <begin position="72"/>
        <end position="106"/>
    </location>
</feature>
<gene>
    <name evidence="2" type="ORF">T310_2125</name>
</gene>
<feature type="region of interest" description="Disordered" evidence="1">
    <location>
        <begin position="1"/>
        <end position="132"/>
    </location>
</feature>
<name>A0A0F4Z0F8_RASE3</name>
<dbReference type="AlphaFoldDB" id="A0A0F4Z0F8"/>
<evidence type="ECO:0000313" key="2">
    <source>
        <dbReference type="EMBL" id="KKA23835.1"/>
    </source>
</evidence>
<feature type="compositionally biased region" description="Polar residues" evidence="1">
    <location>
        <begin position="17"/>
        <end position="44"/>
    </location>
</feature>
<feature type="region of interest" description="Disordered" evidence="1">
    <location>
        <begin position="349"/>
        <end position="369"/>
    </location>
</feature>
<reference evidence="2 3" key="1">
    <citation type="submission" date="2015-04" db="EMBL/GenBank/DDBJ databases">
        <authorList>
            <person name="Heijne W.H."/>
            <person name="Fedorova N.D."/>
            <person name="Nierman W.C."/>
            <person name="Vollebregt A.W."/>
            <person name="Zhao Z."/>
            <person name="Wu L."/>
            <person name="Kumar M."/>
            <person name="Stam H."/>
            <person name="van den Berg M.A."/>
            <person name="Pel H.J."/>
        </authorList>
    </citation>
    <scope>NUCLEOTIDE SEQUENCE [LARGE SCALE GENOMIC DNA]</scope>
    <source>
        <strain evidence="2 3">CBS 393.64</strain>
    </source>
</reference>
<sequence length="379" mass="40395">MSEKQNDGQPEPLSPGSKGQSASKDGSNNKSSSLASRIQNSASTLVRDAVTRPSGQAVGADLSQTLGNSSKAGSSRQQLSGSSAASAAMESFSRSSHTAAGFASGAEAGGVGGSAPESFRSPMPVHGGVALDAMGQDQFQNEYGDELLFGNSVLSQPQGKGKGKGREIEESPDVPRSEFHDAWEAAFNQTTVAGQSTTSYTAPPHTSLQNSEDGAAVVSLLSDPAFQPEFLPTEDDPTDYSVIDTVPPLTAEEIQIIDSFRRHPSSSQGTEEPHHHRPITSRSLIPDIDSFLAQQDANNNSHAAVDTATLRDTVLSNLPGAEDWIGVEDRYHEEVWGYLRPTLEAASKELEEKKKSPGKEEKDGPAVRRLKMILRHMQR</sequence>